<evidence type="ECO:0000313" key="2">
    <source>
        <dbReference type="EMBL" id="EMI25521.1"/>
    </source>
</evidence>
<evidence type="ECO:0000313" key="3">
    <source>
        <dbReference type="Proteomes" id="UP000011996"/>
    </source>
</evidence>
<name>M5S241_9BACT</name>
<protein>
    <submittedName>
        <fullName evidence="2">Uncharacterized protein</fullName>
    </submittedName>
</protein>
<dbReference type="PATRIC" id="fig|1263868.3.peg.4176"/>
<evidence type="ECO:0000256" key="1">
    <source>
        <dbReference type="SAM" id="MobiDB-lite"/>
    </source>
</evidence>
<organism evidence="2 3">
    <name type="scientific">Rhodopirellula europaea SH398</name>
    <dbReference type="NCBI Taxonomy" id="1263868"/>
    <lineage>
        <taxon>Bacteria</taxon>
        <taxon>Pseudomonadati</taxon>
        <taxon>Planctomycetota</taxon>
        <taxon>Planctomycetia</taxon>
        <taxon>Pirellulales</taxon>
        <taxon>Pirellulaceae</taxon>
        <taxon>Rhodopirellula</taxon>
    </lineage>
</organism>
<accession>M5S241</accession>
<sequence length="55" mass="6099">MAAKSMPKRTSTQREFDVQIALAGNSHASRRAAVNRQNSNDSRGETLLTINPFRP</sequence>
<dbReference type="AlphaFoldDB" id="M5S241"/>
<feature type="region of interest" description="Disordered" evidence="1">
    <location>
        <begin position="27"/>
        <end position="55"/>
    </location>
</feature>
<reference evidence="2 3" key="1">
    <citation type="journal article" date="2013" name="Mar. Genomics">
        <title>Expression of sulfatases in Rhodopirellula baltica and the diversity of sulfatases in the genus Rhodopirellula.</title>
        <authorList>
            <person name="Wegner C.E."/>
            <person name="Richter-Heitmann T."/>
            <person name="Klindworth A."/>
            <person name="Klockow C."/>
            <person name="Richter M."/>
            <person name="Achstetter T."/>
            <person name="Glockner F.O."/>
            <person name="Harder J."/>
        </authorList>
    </citation>
    <scope>NUCLEOTIDE SEQUENCE [LARGE SCALE GENOMIC DNA]</scope>
    <source>
        <strain evidence="2 3">SH398</strain>
    </source>
</reference>
<dbReference type="Proteomes" id="UP000011996">
    <property type="component" value="Unassembled WGS sequence"/>
</dbReference>
<dbReference type="EMBL" id="ANOF01000124">
    <property type="protein sequence ID" value="EMI25521.1"/>
    <property type="molecule type" value="Genomic_DNA"/>
</dbReference>
<comment type="caution">
    <text evidence="2">The sequence shown here is derived from an EMBL/GenBank/DDBJ whole genome shotgun (WGS) entry which is preliminary data.</text>
</comment>
<proteinExistence type="predicted"/>
<gene>
    <name evidence="2" type="ORF">RESH_03872</name>
</gene>